<keyword evidence="2" id="KW-1185">Reference proteome</keyword>
<dbReference type="Proteomes" id="UP000257109">
    <property type="component" value="Unassembled WGS sequence"/>
</dbReference>
<organism evidence="1 2">
    <name type="scientific">Mucuna pruriens</name>
    <name type="common">Velvet bean</name>
    <name type="synonym">Dolichos pruriens</name>
    <dbReference type="NCBI Taxonomy" id="157652"/>
    <lineage>
        <taxon>Eukaryota</taxon>
        <taxon>Viridiplantae</taxon>
        <taxon>Streptophyta</taxon>
        <taxon>Embryophyta</taxon>
        <taxon>Tracheophyta</taxon>
        <taxon>Spermatophyta</taxon>
        <taxon>Magnoliopsida</taxon>
        <taxon>eudicotyledons</taxon>
        <taxon>Gunneridae</taxon>
        <taxon>Pentapetalae</taxon>
        <taxon>rosids</taxon>
        <taxon>fabids</taxon>
        <taxon>Fabales</taxon>
        <taxon>Fabaceae</taxon>
        <taxon>Papilionoideae</taxon>
        <taxon>50 kb inversion clade</taxon>
        <taxon>NPAAA clade</taxon>
        <taxon>indigoferoid/millettioid clade</taxon>
        <taxon>Phaseoleae</taxon>
        <taxon>Mucuna</taxon>
    </lineage>
</organism>
<proteinExistence type="predicted"/>
<sequence length="64" mass="7671">MEEMRPRISYSKGKENTNQATIEYFKCQNLAWDKEVNYVTNEEEALLLMALRRSMTQKKKMFGF</sequence>
<gene>
    <name evidence="1" type="ORF">CR513_61733</name>
</gene>
<dbReference type="EMBL" id="QJKJ01017080">
    <property type="protein sequence ID" value="RDX60153.1"/>
    <property type="molecule type" value="Genomic_DNA"/>
</dbReference>
<comment type="caution">
    <text evidence="1">The sequence shown here is derived from an EMBL/GenBank/DDBJ whole genome shotgun (WGS) entry which is preliminary data.</text>
</comment>
<protein>
    <submittedName>
        <fullName evidence="1">Uncharacterized protein</fullName>
    </submittedName>
</protein>
<evidence type="ECO:0000313" key="2">
    <source>
        <dbReference type="Proteomes" id="UP000257109"/>
    </source>
</evidence>
<evidence type="ECO:0000313" key="1">
    <source>
        <dbReference type="EMBL" id="RDX60153.1"/>
    </source>
</evidence>
<reference evidence="1" key="1">
    <citation type="submission" date="2018-05" db="EMBL/GenBank/DDBJ databases">
        <title>Draft genome of Mucuna pruriens seed.</title>
        <authorList>
            <person name="Nnadi N.E."/>
            <person name="Vos R."/>
            <person name="Hasami M.H."/>
            <person name="Devisetty U.K."/>
            <person name="Aguiy J.C."/>
        </authorList>
    </citation>
    <scope>NUCLEOTIDE SEQUENCE [LARGE SCALE GENOMIC DNA]</scope>
    <source>
        <strain evidence="1">JCA_2017</strain>
    </source>
</reference>
<feature type="non-terminal residue" evidence="1">
    <location>
        <position position="1"/>
    </location>
</feature>
<dbReference type="AlphaFoldDB" id="A0A371E2B3"/>
<name>A0A371E2B3_MUCPR</name>
<accession>A0A371E2B3</accession>